<feature type="compositionally biased region" description="Pro residues" evidence="1">
    <location>
        <begin position="274"/>
        <end position="291"/>
    </location>
</feature>
<dbReference type="InterPro" id="IPR001387">
    <property type="entry name" value="Cro/C1-type_HTH"/>
</dbReference>
<dbReference type="Proteomes" id="UP000698028">
    <property type="component" value="Unassembled WGS sequence"/>
</dbReference>
<evidence type="ECO:0000256" key="1">
    <source>
        <dbReference type="SAM" id="MobiDB-lite"/>
    </source>
</evidence>
<dbReference type="EMBL" id="JAHVAH010000001">
    <property type="protein sequence ID" value="MBW0144300.1"/>
    <property type="molecule type" value="Genomic_DNA"/>
</dbReference>
<keyword evidence="4" id="KW-1185">Reference proteome</keyword>
<accession>A0ABS6V419</accession>
<dbReference type="Pfam" id="PF13413">
    <property type="entry name" value="HTH_25"/>
    <property type="match status" value="1"/>
</dbReference>
<organism evidence="3 4">
    <name type="scientific">Sphingomicrobium clamense</name>
    <dbReference type="NCBI Taxonomy" id="2851013"/>
    <lineage>
        <taxon>Bacteria</taxon>
        <taxon>Pseudomonadati</taxon>
        <taxon>Pseudomonadota</taxon>
        <taxon>Alphaproteobacteria</taxon>
        <taxon>Sphingomonadales</taxon>
        <taxon>Sphingomonadaceae</taxon>
        <taxon>Sphingomicrobium</taxon>
    </lineage>
</organism>
<gene>
    <name evidence="3" type="ORF">KTQ36_03200</name>
</gene>
<dbReference type="PANTHER" id="PTHR34475:SF1">
    <property type="entry name" value="CYTOSKELETON PROTEIN RODZ"/>
    <property type="match status" value="1"/>
</dbReference>
<keyword evidence="2" id="KW-0472">Membrane</keyword>
<proteinExistence type="predicted"/>
<reference evidence="3 4" key="1">
    <citation type="submission" date="2021-07" db="EMBL/GenBank/DDBJ databases">
        <title>The draft genome sequence of Sphingomicrobium sp. B8.</title>
        <authorList>
            <person name="Mu L."/>
        </authorList>
    </citation>
    <scope>NUCLEOTIDE SEQUENCE [LARGE SCALE GENOMIC DNA]</scope>
    <source>
        <strain evidence="3 4">B8</strain>
    </source>
</reference>
<feature type="region of interest" description="Disordered" evidence="1">
    <location>
        <begin position="248"/>
        <end position="336"/>
    </location>
</feature>
<feature type="compositionally biased region" description="Polar residues" evidence="1">
    <location>
        <begin position="300"/>
        <end position="313"/>
    </location>
</feature>
<sequence>MNEETQAQEELPGMVTVGERLRDARKAKDLEIDDIASRTRIPKRHLENLEQSNWDRLPAPTYTMGFAKAYASEVGLDKEEIAAQLRTELDDLPPAPVEDGYEVADPARSFPRWIIWVALLALVGAIAWFIYSNERTLGDTDGEDQELLLDPEEERQAALEQADRVLLIANSPVDIRITDGDEVLTEQSLATGQSYVVPADAQAPMLAVNDAGALRIAVGTADVPPIGEAGQSANGISLLGSDLLADPAEAQAAAEPAPAAAPPPASRPTARRSSPPPQRRAQTPPPAPRPQPSATRPADSPTSNENDTPSVQFDDSAPPPPPLEAPGDNGGDSAAD</sequence>
<evidence type="ECO:0000313" key="3">
    <source>
        <dbReference type="EMBL" id="MBW0144300.1"/>
    </source>
</evidence>
<dbReference type="InterPro" id="IPR050400">
    <property type="entry name" value="Bact_Cytoskel_RodZ"/>
</dbReference>
<dbReference type="CDD" id="cd00093">
    <property type="entry name" value="HTH_XRE"/>
    <property type="match status" value="1"/>
</dbReference>
<evidence type="ECO:0000256" key="2">
    <source>
        <dbReference type="SAM" id="Phobius"/>
    </source>
</evidence>
<keyword evidence="2" id="KW-1133">Transmembrane helix</keyword>
<keyword evidence="2" id="KW-0812">Transmembrane</keyword>
<comment type="caution">
    <text evidence="3">The sequence shown here is derived from an EMBL/GenBank/DDBJ whole genome shotgun (WGS) entry which is preliminary data.</text>
</comment>
<protein>
    <submittedName>
        <fullName evidence="3">Helix-turn-helix domain-containing protein</fullName>
    </submittedName>
</protein>
<name>A0ABS6V419_9SPHN</name>
<dbReference type="RefSeq" id="WP_218632307.1">
    <property type="nucleotide sequence ID" value="NZ_JAHVAH010000001.1"/>
</dbReference>
<feature type="compositionally biased region" description="Low complexity" evidence="1">
    <location>
        <begin position="248"/>
        <end position="258"/>
    </location>
</feature>
<feature type="transmembrane region" description="Helical" evidence="2">
    <location>
        <begin position="113"/>
        <end position="131"/>
    </location>
</feature>
<evidence type="ECO:0000313" key="4">
    <source>
        <dbReference type="Proteomes" id="UP000698028"/>
    </source>
</evidence>
<dbReference type="PANTHER" id="PTHR34475">
    <property type="match status" value="1"/>
</dbReference>